<dbReference type="OrthoDB" id="70765at2"/>
<dbReference type="EMBL" id="FNAD01000006">
    <property type="protein sequence ID" value="SDD68539.1"/>
    <property type="molecule type" value="Genomic_DNA"/>
</dbReference>
<keyword evidence="2" id="KW-1185">Reference proteome</keyword>
<evidence type="ECO:0000313" key="2">
    <source>
        <dbReference type="Proteomes" id="UP000198949"/>
    </source>
</evidence>
<reference evidence="2" key="1">
    <citation type="submission" date="2016-10" db="EMBL/GenBank/DDBJ databases">
        <authorList>
            <person name="Varghese N."/>
            <person name="Submissions S."/>
        </authorList>
    </citation>
    <scope>NUCLEOTIDE SEQUENCE [LARGE SCALE GENOMIC DNA]</scope>
    <source>
        <strain evidence="2">CGMCC 4.3516</strain>
    </source>
</reference>
<dbReference type="AlphaFoldDB" id="A0A1G6WRW4"/>
<name>A0A1G6WRW4_9ACTN</name>
<evidence type="ECO:0000313" key="1">
    <source>
        <dbReference type="EMBL" id="SDD68539.1"/>
    </source>
</evidence>
<dbReference type="Proteomes" id="UP000198949">
    <property type="component" value="Unassembled WGS sequence"/>
</dbReference>
<evidence type="ECO:0008006" key="3">
    <source>
        <dbReference type="Google" id="ProtNLM"/>
    </source>
</evidence>
<protein>
    <recommendedName>
        <fullName evidence="3">Alpha/beta hydrolase</fullName>
    </recommendedName>
</protein>
<dbReference type="SUPFAM" id="SSF53474">
    <property type="entry name" value="alpha/beta-Hydrolases"/>
    <property type="match status" value="1"/>
</dbReference>
<gene>
    <name evidence="1" type="ORF">SAMN05216270_106177</name>
</gene>
<dbReference type="Gene3D" id="3.40.50.1820">
    <property type="entry name" value="alpha/beta hydrolase"/>
    <property type="match status" value="1"/>
</dbReference>
<organism evidence="1 2">
    <name type="scientific">Glycomyces harbinensis</name>
    <dbReference type="NCBI Taxonomy" id="58114"/>
    <lineage>
        <taxon>Bacteria</taxon>
        <taxon>Bacillati</taxon>
        <taxon>Actinomycetota</taxon>
        <taxon>Actinomycetes</taxon>
        <taxon>Glycomycetales</taxon>
        <taxon>Glycomycetaceae</taxon>
        <taxon>Glycomyces</taxon>
    </lineage>
</organism>
<dbReference type="InterPro" id="IPR029058">
    <property type="entry name" value="AB_hydrolase_fold"/>
</dbReference>
<proteinExistence type="predicted"/>
<dbReference type="STRING" id="58114.SAMN05216270_106177"/>
<accession>A0A1G6WRW4</accession>
<dbReference type="RefSeq" id="WP_143014860.1">
    <property type="nucleotide sequence ID" value="NZ_FNAD01000006.1"/>
</dbReference>
<sequence>MPRRRQALLLPGRNYSVQGPLLMYTHVALQSRGAHTYPIVWKDVDRLASDEQSMVEGVCEQTEAVLDRVHNDDPPLLVGKSLGSAAAVLAAHHGLPAIWFTPLLQHYPIVQALRRATAPFLLIGGSADPAWTKKLATDLPGEVCEIRGADHGLFIPGRPLVDSAHALADVIEAVEAFIDTAVWPRTG</sequence>